<comment type="caution">
    <text evidence="2">The sequence shown here is derived from an EMBL/GenBank/DDBJ whole genome shotgun (WGS) entry which is preliminary data.</text>
</comment>
<evidence type="ECO:0000259" key="1">
    <source>
        <dbReference type="PROSITE" id="PS50801"/>
    </source>
</evidence>
<dbReference type="InterPro" id="IPR002645">
    <property type="entry name" value="STAS_dom"/>
</dbReference>
<dbReference type="SUPFAM" id="SSF52091">
    <property type="entry name" value="SpoIIaa-like"/>
    <property type="match status" value="1"/>
</dbReference>
<evidence type="ECO:0000313" key="3">
    <source>
        <dbReference type="Proteomes" id="UP000483261"/>
    </source>
</evidence>
<name>A0A6M1R8M3_9ACTN</name>
<proteinExistence type="predicted"/>
<organism evidence="2 3">
    <name type="scientific">Nocardioides turkmenicus</name>
    <dbReference type="NCBI Taxonomy" id="2711220"/>
    <lineage>
        <taxon>Bacteria</taxon>
        <taxon>Bacillati</taxon>
        <taxon>Actinomycetota</taxon>
        <taxon>Actinomycetes</taxon>
        <taxon>Propionibacteriales</taxon>
        <taxon>Nocardioidaceae</taxon>
        <taxon>Nocardioides</taxon>
    </lineage>
</organism>
<protein>
    <submittedName>
        <fullName evidence="2">STAS domain-containing protein</fullName>
    </submittedName>
</protein>
<accession>A0A6M1R8M3</accession>
<sequence>MSETDFYPVEETVVVPFSDATCRRAIHSLRWRLAEMLAGGPEAVVVDLTGLTRFSSTTVAALLWAKRRCSTRGVPLRLRNADPALAGRLRRAGLDTIWDIQAAPSTPSPTREVS</sequence>
<reference evidence="2 3" key="1">
    <citation type="submission" date="2020-02" db="EMBL/GenBank/DDBJ databases">
        <title>Whole-genome analyses of novel actinobacteria.</title>
        <authorList>
            <person name="Sahin N."/>
        </authorList>
    </citation>
    <scope>NUCLEOTIDE SEQUENCE [LARGE SCALE GENOMIC DNA]</scope>
    <source>
        <strain evidence="2 3">KC13</strain>
    </source>
</reference>
<dbReference type="CDD" id="cd07043">
    <property type="entry name" value="STAS_anti-anti-sigma_factors"/>
    <property type="match status" value="1"/>
</dbReference>
<dbReference type="AlphaFoldDB" id="A0A6M1R8M3"/>
<keyword evidence="3" id="KW-1185">Reference proteome</keyword>
<dbReference type="Pfam" id="PF13466">
    <property type="entry name" value="STAS_2"/>
    <property type="match status" value="1"/>
</dbReference>
<dbReference type="Proteomes" id="UP000483261">
    <property type="component" value="Unassembled WGS sequence"/>
</dbReference>
<gene>
    <name evidence="2" type="ORF">G5C66_08205</name>
</gene>
<dbReference type="InterPro" id="IPR058548">
    <property type="entry name" value="MlaB-like_STAS"/>
</dbReference>
<dbReference type="EMBL" id="JAALAA010000005">
    <property type="protein sequence ID" value="NGN92717.1"/>
    <property type="molecule type" value="Genomic_DNA"/>
</dbReference>
<dbReference type="Gene3D" id="3.30.750.24">
    <property type="entry name" value="STAS domain"/>
    <property type="match status" value="1"/>
</dbReference>
<feature type="domain" description="STAS" evidence="1">
    <location>
        <begin position="2"/>
        <end position="114"/>
    </location>
</feature>
<dbReference type="PROSITE" id="PS50801">
    <property type="entry name" value="STAS"/>
    <property type="match status" value="1"/>
</dbReference>
<dbReference type="InterPro" id="IPR036513">
    <property type="entry name" value="STAS_dom_sf"/>
</dbReference>
<evidence type="ECO:0000313" key="2">
    <source>
        <dbReference type="EMBL" id="NGN92717.1"/>
    </source>
</evidence>
<dbReference type="RefSeq" id="WP_165110459.1">
    <property type="nucleotide sequence ID" value="NZ_JAALAA010000005.1"/>
</dbReference>